<keyword evidence="1" id="KW-0812">Transmembrane</keyword>
<keyword evidence="1" id="KW-0472">Membrane</keyword>
<comment type="caution">
    <text evidence="2">The sequence shown here is derived from an EMBL/GenBank/DDBJ whole genome shotgun (WGS) entry which is preliminary data.</text>
</comment>
<name>A0ABP8FBA7_9BACT</name>
<feature type="transmembrane region" description="Helical" evidence="1">
    <location>
        <begin position="135"/>
        <end position="154"/>
    </location>
</feature>
<keyword evidence="1" id="KW-1133">Transmembrane helix</keyword>
<protein>
    <submittedName>
        <fullName evidence="2">Uncharacterized protein</fullName>
    </submittedName>
</protein>
<sequence>MNVLDHFKAEWKAQHQIPEKQEYDRASLKHTVKSCVQKHRKMVIQYFRVNLLLQLLIYLLLSYVIVAHRFDPVMVMASVAGIVLYIPFTVFLYKRAQEVISGGPNGEATGALYGYLQETRRALLRFYRFKKLSDVILVPLSCTIGTYLTFALFIPGGIRGSIYLALTVFVLTLISCYVTIGTENREKFRKPLQQLKELTDEFSEMGSIY</sequence>
<proteinExistence type="predicted"/>
<evidence type="ECO:0000313" key="2">
    <source>
        <dbReference type="EMBL" id="GAA4299632.1"/>
    </source>
</evidence>
<dbReference type="EMBL" id="BAABFN010000001">
    <property type="protein sequence ID" value="GAA4299632.1"/>
    <property type="molecule type" value="Genomic_DNA"/>
</dbReference>
<evidence type="ECO:0000313" key="3">
    <source>
        <dbReference type="Proteomes" id="UP001501207"/>
    </source>
</evidence>
<reference evidence="3" key="1">
    <citation type="journal article" date="2019" name="Int. J. Syst. Evol. Microbiol.">
        <title>The Global Catalogue of Microorganisms (GCM) 10K type strain sequencing project: providing services to taxonomists for standard genome sequencing and annotation.</title>
        <authorList>
            <consortium name="The Broad Institute Genomics Platform"/>
            <consortium name="The Broad Institute Genome Sequencing Center for Infectious Disease"/>
            <person name="Wu L."/>
            <person name="Ma J."/>
        </authorList>
    </citation>
    <scope>NUCLEOTIDE SEQUENCE [LARGE SCALE GENOMIC DNA]</scope>
    <source>
        <strain evidence="3">JCM 17664</strain>
    </source>
</reference>
<feature type="transmembrane region" description="Helical" evidence="1">
    <location>
        <begin position="47"/>
        <end position="67"/>
    </location>
</feature>
<feature type="transmembrane region" description="Helical" evidence="1">
    <location>
        <begin position="73"/>
        <end position="93"/>
    </location>
</feature>
<dbReference type="Proteomes" id="UP001501207">
    <property type="component" value="Unassembled WGS sequence"/>
</dbReference>
<keyword evidence="3" id="KW-1185">Reference proteome</keyword>
<organism evidence="2 3">
    <name type="scientific">Compostibacter hankyongensis</name>
    <dbReference type="NCBI Taxonomy" id="1007089"/>
    <lineage>
        <taxon>Bacteria</taxon>
        <taxon>Pseudomonadati</taxon>
        <taxon>Bacteroidota</taxon>
        <taxon>Chitinophagia</taxon>
        <taxon>Chitinophagales</taxon>
        <taxon>Chitinophagaceae</taxon>
        <taxon>Compostibacter</taxon>
    </lineage>
</organism>
<feature type="transmembrane region" description="Helical" evidence="1">
    <location>
        <begin position="160"/>
        <end position="180"/>
    </location>
</feature>
<accession>A0ABP8FBA7</accession>
<gene>
    <name evidence="2" type="ORF">GCM10023143_00060</name>
</gene>
<evidence type="ECO:0000256" key="1">
    <source>
        <dbReference type="SAM" id="Phobius"/>
    </source>
</evidence>